<dbReference type="Proteomes" id="UP001054889">
    <property type="component" value="Unassembled WGS sequence"/>
</dbReference>
<evidence type="ECO:0000313" key="3">
    <source>
        <dbReference type="EMBL" id="GJN29008.1"/>
    </source>
</evidence>
<evidence type="ECO:0000313" key="4">
    <source>
        <dbReference type="Proteomes" id="UP001054889"/>
    </source>
</evidence>
<keyword evidence="2" id="KW-0732">Signal</keyword>
<name>A0AAV5EZY4_ELECO</name>
<proteinExistence type="predicted"/>
<comment type="caution">
    <text evidence="3">The sequence shown here is derived from an EMBL/GenBank/DDBJ whole genome shotgun (WGS) entry which is preliminary data.</text>
</comment>
<dbReference type="AlphaFoldDB" id="A0AAV5EZY4"/>
<organism evidence="3 4">
    <name type="scientific">Eleusine coracana subsp. coracana</name>
    <dbReference type="NCBI Taxonomy" id="191504"/>
    <lineage>
        <taxon>Eukaryota</taxon>
        <taxon>Viridiplantae</taxon>
        <taxon>Streptophyta</taxon>
        <taxon>Embryophyta</taxon>
        <taxon>Tracheophyta</taxon>
        <taxon>Spermatophyta</taxon>
        <taxon>Magnoliopsida</taxon>
        <taxon>Liliopsida</taxon>
        <taxon>Poales</taxon>
        <taxon>Poaceae</taxon>
        <taxon>PACMAD clade</taxon>
        <taxon>Chloridoideae</taxon>
        <taxon>Cynodonteae</taxon>
        <taxon>Eleusininae</taxon>
        <taxon>Eleusine</taxon>
    </lineage>
</organism>
<keyword evidence="4" id="KW-1185">Reference proteome</keyword>
<dbReference type="EMBL" id="BQKI01000081">
    <property type="protein sequence ID" value="GJN29008.1"/>
    <property type="molecule type" value="Genomic_DNA"/>
</dbReference>
<feature type="signal peptide" evidence="2">
    <location>
        <begin position="1"/>
        <end position="25"/>
    </location>
</feature>
<feature type="compositionally biased region" description="Polar residues" evidence="1">
    <location>
        <begin position="74"/>
        <end position="86"/>
    </location>
</feature>
<protein>
    <submittedName>
        <fullName evidence="3">Uncharacterized protein</fullName>
    </submittedName>
</protein>
<sequence>MMTIPPATLAGAKLLLWVMLQHVGPTIEPLYTTSVDAKHNLYTSKVKLHYISFSYLSTSLSQMENGNGGGNREQIGNNGGVLNNDFNFHHEVPPPPPYQFAPGGMDFAAFRAMMTQWFDRYQRQALEAQTELLDRVLGANRIPIQRPEHNPRARVTEFQDLVDGAISIEEERHACAEDRRKRARLDPRIMVRGKAPVMGQSDLPYEAIEAGSMIFEEVDQDKSSVMEYGEADGDAKQMWCIYCERDVNKIVHPIREGFCGRDKEFEKVLLGEAPFSGSMKECYDNDMLIRDQREVVDWVNDLKDDSIYTEFCDDEDDNYDLLVQALGIPKSANRTIPTS</sequence>
<accession>A0AAV5EZY4</accession>
<gene>
    <name evidence="3" type="primary">gb17193</name>
    <name evidence="3" type="ORF">PR202_gb17193</name>
</gene>
<feature type="chain" id="PRO_5043719424" evidence="2">
    <location>
        <begin position="26"/>
        <end position="339"/>
    </location>
</feature>
<reference evidence="3" key="1">
    <citation type="journal article" date="2018" name="DNA Res.">
        <title>Multiple hybrid de novo genome assembly of finger millet, an orphan allotetraploid crop.</title>
        <authorList>
            <person name="Hatakeyama M."/>
            <person name="Aluri S."/>
            <person name="Balachadran M.T."/>
            <person name="Sivarajan S.R."/>
            <person name="Patrignani A."/>
            <person name="Gruter S."/>
            <person name="Poveda L."/>
            <person name="Shimizu-Inatsugi R."/>
            <person name="Baeten J."/>
            <person name="Francoijs K.J."/>
            <person name="Nataraja K.N."/>
            <person name="Reddy Y.A.N."/>
            <person name="Phadnis S."/>
            <person name="Ravikumar R.L."/>
            <person name="Schlapbach R."/>
            <person name="Sreeman S.M."/>
            <person name="Shimizu K.K."/>
        </authorList>
    </citation>
    <scope>NUCLEOTIDE SEQUENCE</scope>
</reference>
<evidence type="ECO:0000256" key="2">
    <source>
        <dbReference type="SAM" id="SignalP"/>
    </source>
</evidence>
<feature type="region of interest" description="Disordered" evidence="1">
    <location>
        <begin position="64"/>
        <end position="88"/>
    </location>
</feature>
<evidence type="ECO:0000256" key="1">
    <source>
        <dbReference type="SAM" id="MobiDB-lite"/>
    </source>
</evidence>
<reference evidence="3" key="2">
    <citation type="submission" date="2021-12" db="EMBL/GenBank/DDBJ databases">
        <title>Resequencing data analysis of finger millet.</title>
        <authorList>
            <person name="Hatakeyama M."/>
            <person name="Aluri S."/>
            <person name="Balachadran M.T."/>
            <person name="Sivarajan S.R."/>
            <person name="Poveda L."/>
            <person name="Shimizu-Inatsugi R."/>
            <person name="Schlapbach R."/>
            <person name="Sreeman S.M."/>
            <person name="Shimizu K.K."/>
        </authorList>
    </citation>
    <scope>NUCLEOTIDE SEQUENCE</scope>
</reference>